<feature type="region of interest" description="Disordered" evidence="7">
    <location>
        <begin position="388"/>
        <end position="415"/>
    </location>
</feature>
<dbReference type="GO" id="GO:0016020">
    <property type="term" value="C:membrane"/>
    <property type="evidence" value="ECO:0007669"/>
    <property type="project" value="TreeGrafter"/>
</dbReference>
<protein>
    <recommendedName>
        <fullName evidence="9">Protein kinase domain-containing protein</fullName>
    </recommendedName>
</protein>
<dbReference type="GO" id="GO:0000045">
    <property type="term" value="P:autophagosome assembly"/>
    <property type="evidence" value="ECO:0007669"/>
    <property type="project" value="TreeGrafter"/>
</dbReference>
<dbReference type="SUPFAM" id="SSF56112">
    <property type="entry name" value="Protein kinase-like (PK-like)"/>
    <property type="match status" value="1"/>
</dbReference>
<reference evidence="10" key="1">
    <citation type="submission" date="2023-08" db="EMBL/GenBank/DDBJ databases">
        <authorList>
            <person name="Chen Y."/>
            <person name="Shah S."/>
            <person name="Dougan E. K."/>
            <person name="Thang M."/>
            <person name="Chan C."/>
        </authorList>
    </citation>
    <scope>NUCLEOTIDE SEQUENCE</scope>
</reference>
<accession>A0AA36I7J4</accession>
<sequence>MLGPPARVLDLVPPVFSSPWTYTRHRDNSRFGELARAISRAVLPWVFQQVDQLGRAELRLLKLLVESAMHRWMYTNMRMIGAGQFGTVMQSSVSVGCQSQPQVAIKQIPQQKNIQDHCVFVDVFTEISCLDTVRFEDHLCHIYDFGVEESCYWIVMKYYTTTLKKWRASLGQMKDHLPVLLAVFKQVLKGLAVLHQHDIIHYDLKCDNIMVEVTPRSAWSPQSTAASPSEDSGLEVPKVALGDFGESRIMENSQELDMRNRGTEIIKGPEMLELEVVSRRDSKVHDRRKRVGTNKAADIWSLGCLFFELLTGRFLFQDYDIASHWACATGKSGDVINEENEQRLDKNPLLLEYLRFLLVRDADRRPTIQMASKKFEMAAAVLGQSIAKPGSPQAEQSDTPRSIAPSLGSNSSAGARLRQTFPPDRPLTCAVEDGQSYFAKVLSNLCILEVSDEELLNGLGVPVKCLDRFDLAIFAAYISIPLQLIFVATRKVTAIDFRKITGNMTTDELAVSRTLILAFALFILFCGFGHGIKAYKALTNTSEAIEALEVPVHVATALVSVGTSLLLAISLPKIMFFCNSIEIHRKGYLKVMMEDGQELKSDQAEQLKTSERELRSKLVVMEKRFKKLHDEVQSGSVDPLRAGYAKELSVDLQQLEEGLEGIHRKTEELAQELKPLPNLLGKSQGQRQVLSVAQLLQLIAAVYVLQKARPKWGSNPDGTWGDFHILLKRILKKGQSKDLVIPLGSWMEICTWCASLSSKQLIAILQTVLEFSSAPEPEQVVKLAEQLDVVEESADGNQTQPREAL</sequence>
<dbReference type="InterPro" id="IPR058544">
    <property type="entry name" value="ETR1_N"/>
</dbReference>
<feature type="coiled-coil region" evidence="6">
    <location>
        <begin position="604"/>
        <end position="672"/>
    </location>
</feature>
<dbReference type="PROSITE" id="PS50011">
    <property type="entry name" value="PROTEIN_KINASE_DOM"/>
    <property type="match status" value="1"/>
</dbReference>
<organism evidence="10 11">
    <name type="scientific">Effrenium voratum</name>
    <dbReference type="NCBI Taxonomy" id="2562239"/>
    <lineage>
        <taxon>Eukaryota</taxon>
        <taxon>Sar</taxon>
        <taxon>Alveolata</taxon>
        <taxon>Dinophyceae</taxon>
        <taxon>Suessiales</taxon>
        <taxon>Symbiodiniaceae</taxon>
        <taxon>Effrenium</taxon>
    </lineage>
</organism>
<keyword evidence="4 5" id="KW-0067">ATP-binding</keyword>
<keyword evidence="8" id="KW-0472">Membrane</keyword>
<proteinExistence type="predicted"/>
<dbReference type="CDD" id="cd00180">
    <property type="entry name" value="PKc"/>
    <property type="match status" value="1"/>
</dbReference>
<dbReference type="Proteomes" id="UP001178507">
    <property type="component" value="Unassembled WGS sequence"/>
</dbReference>
<dbReference type="Pfam" id="PF00069">
    <property type="entry name" value="Pkinase"/>
    <property type="match status" value="1"/>
</dbReference>
<keyword evidence="6" id="KW-0175">Coiled coil</keyword>
<keyword evidence="11" id="KW-1185">Reference proteome</keyword>
<dbReference type="GO" id="GO:0004674">
    <property type="term" value="F:protein serine/threonine kinase activity"/>
    <property type="evidence" value="ECO:0007669"/>
    <property type="project" value="InterPro"/>
</dbReference>
<dbReference type="PANTHER" id="PTHR24348">
    <property type="entry name" value="SERINE/THREONINE-PROTEIN KINASE UNC-51-RELATED"/>
    <property type="match status" value="1"/>
</dbReference>
<dbReference type="PANTHER" id="PTHR24348:SF22">
    <property type="entry name" value="NON-SPECIFIC SERINE_THREONINE PROTEIN KINASE"/>
    <property type="match status" value="1"/>
</dbReference>
<dbReference type="GO" id="GO:0005829">
    <property type="term" value="C:cytosol"/>
    <property type="evidence" value="ECO:0007669"/>
    <property type="project" value="TreeGrafter"/>
</dbReference>
<feature type="binding site" evidence="5">
    <location>
        <position position="106"/>
    </location>
    <ligand>
        <name>ATP</name>
        <dbReference type="ChEBI" id="CHEBI:30616"/>
    </ligand>
</feature>
<feature type="transmembrane region" description="Helical" evidence="8">
    <location>
        <begin position="471"/>
        <end position="489"/>
    </location>
</feature>
<dbReference type="Pfam" id="PF25487">
    <property type="entry name" value="ETR1_N"/>
    <property type="match status" value="1"/>
</dbReference>
<dbReference type="GO" id="GO:0010506">
    <property type="term" value="P:regulation of autophagy"/>
    <property type="evidence" value="ECO:0007669"/>
    <property type="project" value="InterPro"/>
</dbReference>
<keyword evidence="3" id="KW-0418">Kinase</keyword>
<dbReference type="SMART" id="SM00220">
    <property type="entry name" value="S_TKc"/>
    <property type="match status" value="1"/>
</dbReference>
<evidence type="ECO:0000256" key="7">
    <source>
        <dbReference type="SAM" id="MobiDB-lite"/>
    </source>
</evidence>
<evidence type="ECO:0000313" key="10">
    <source>
        <dbReference type="EMBL" id="CAJ1382177.1"/>
    </source>
</evidence>
<dbReference type="AlphaFoldDB" id="A0AA36I7J4"/>
<evidence type="ECO:0000256" key="1">
    <source>
        <dbReference type="ARBA" id="ARBA00022679"/>
    </source>
</evidence>
<keyword evidence="8" id="KW-1133">Transmembrane helix</keyword>
<evidence type="ECO:0000256" key="2">
    <source>
        <dbReference type="ARBA" id="ARBA00022741"/>
    </source>
</evidence>
<dbReference type="InterPro" id="IPR008271">
    <property type="entry name" value="Ser/Thr_kinase_AS"/>
</dbReference>
<gene>
    <name evidence="10" type="ORF">EVOR1521_LOCUS9622</name>
</gene>
<dbReference type="PROSITE" id="PS00107">
    <property type="entry name" value="PROTEIN_KINASE_ATP"/>
    <property type="match status" value="1"/>
</dbReference>
<dbReference type="InterPro" id="IPR000719">
    <property type="entry name" value="Prot_kinase_dom"/>
</dbReference>
<evidence type="ECO:0000259" key="9">
    <source>
        <dbReference type="PROSITE" id="PS50011"/>
    </source>
</evidence>
<name>A0AA36I7J4_9DINO</name>
<evidence type="ECO:0000256" key="8">
    <source>
        <dbReference type="SAM" id="Phobius"/>
    </source>
</evidence>
<keyword evidence="1" id="KW-0808">Transferase</keyword>
<keyword evidence="2 5" id="KW-0547">Nucleotide-binding</keyword>
<dbReference type="InterPro" id="IPR011009">
    <property type="entry name" value="Kinase-like_dom_sf"/>
</dbReference>
<evidence type="ECO:0000313" key="11">
    <source>
        <dbReference type="Proteomes" id="UP001178507"/>
    </source>
</evidence>
<feature type="transmembrane region" description="Helical" evidence="8">
    <location>
        <begin position="510"/>
        <end position="532"/>
    </location>
</feature>
<dbReference type="InterPro" id="IPR045269">
    <property type="entry name" value="Atg1-like"/>
</dbReference>
<dbReference type="PROSITE" id="PS00108">
    <property type="entry name" value="PROTEIN_KINASE_ST"/>
    <property type="match status" value="1"/>
</dbReference>
<dbReference type="EMBL" id="CAUJNA010000879">
    <property type="protein sequence ID" value="CAJ1382177.1"/>
    <property type="molecule type" value="Genomic_DNA"/>
</dbReference>
<dbReference type="Gene3D" id="3.30.200.20">
    <property type="entry name" value="Phosphorylase Kinase, domain 1"/>
    <property type="match status" value="1"/>
</dbReference>
<evidence type="ECO:0000256" key="3">
    <source>
        <dbReference type="ARBA" id="ARBA00022777"/>
    </source>
</evidence>
<comment type="caution">
    <text evidence="10">The sequence shown here is derived from an EMBL/GenBank/DDBJ whole genome shotgun (WGS) entry which is preliminary data.</text>
</comment>
<evidence type="ECO:0000256" key="6">
    <source>
        <dbReference type="SAM" id="Coils"/>
    </source>
</evidence>
<dbReference type="GO" id="GO:0005524">
    <property type="term" value="F:ATP binding"/>
    <property type="evidence" value="ECO:0007669"/>
    <property type="project" value="UniProtKB-UniRule"/>
</dbReference>
<evidence type="ECO:0000256" key="4">
    <source>
        <dbReference type="ARBA" id="ARBA00022840"/>
    </source>
</evidence>
<feature type="domain" description="Protein kinase" evidence="9">
    <location>
        <begin position="74"/>
        <end position="382"/>
    </location>
</feature>
<keyword evidence="8" id="KW-0812">Transmembrane</keyword>
<evidence type="ECO:0000256" key="5">
    <source>
        <dbReference type="PROSITE-ProRule" id="PRU10141"/>
    </source>
</evidence>
<dbReference type="GO" id="GO:0000407">
    <property type="term" value="C:phagophore assembly site"/>
    <property type="evidence" value="ECO:0007669"/>
    <property type="project" value="TreeGrafter"/>
</dbReference>
<dbReference type="Gene3D" id="1.10.510.10">
    <property type="entry name" value="Transferase(Phosphotransferase) domain 1"/>
    <property type="match status" value="1"/>
</dbReference>
<dbReference type="InterPro" id="IPR017441">
    <property type="entry name" value="Protein_kinase_ATP_BS"/>
</dbReference>
<dbReference type="GO" id="GO:0005776">
    <property type="term" value="C:autophagosome"/>
    <property type="evidence" value="ECO:0007669"/>
    <property type="project" value="TreeGrafter"/>
</dbReference>